<name>A0A4D7BVA5_9SPHN</name>
<keyword evidence="3" id="KW-1185">Reference proteome</keyword>
<accession>A0A4D7BVA5</accession>
<keyword evidence="1" id="KW-0472">Membrane</keyword>
<dbReference type="AlphaFoldDB" id="A0A4D7BVA5"/>
<organism evidence="2 3">
    <name type="scientific">Hankyongella ginsenosidimutans</name>
    <dbReference type="NCBI Taxonomy" id="1763828"/>
    <lineage>
        <taxon>Bacteria</taxon>
        <taxon>Pseudomonadati</taxon>
        <taxon>Pseudomonadota</taxon>
        <taxon>Alphaproteobacteria</taxon>
        <taxon>Sphingomonadales</taxon>
        <taxon>Sphingomonadaceae</taxon>
        <taxon>Hankyongella</taxon>
    </lineage>
</organism>
<feature type="transmembrane region" description="Helical" evidence="1">
    <location>
        <begin position="6"/>
        <end position="29"/>
    </location>
</feature>
<dbReference type="Proteomes" id="UP000298714">
    <property type="component" value="Chromosome"/>
</dbReference>
<sequence length="83" mass="9133">MPILPLNLAVAWGLFSLAGLAMLSGVWMWTFRTWLLHRNPGGAQPEKPATADGMPYAGMRIDLADLRERIRRLEAIAAGIDMA</sequence>
<dbReference type="KEGG" id="hgn:E6W36_07595"/>
<dbReference type="RefSeq" id="WP_222874304.1">
    <property type="nucleotide sequence ID" value="NZ_CP039704.1"/>
</dbReference>
<evidence type="ECO:0000256" key="1">
    <source>
        <dbReference type="SAM" id="Phobius"/>
    </source>
</evidence>
<evidence type="ECO:0000313" key="2">
    <source>
        <dbReference type="EMBL" id="QCI79459.1"/>
    </source>
</evidence>
<keyword evidence="1" id="KW-0812">Transmembrane</keyword>
<reference evidence="3" key="1">
    <citation type="submission" date="2019-04" db="EMBL/GenBank/DDBJ databases">
        <title>Complete genome sequence of Sphingomonas sp. W1-2-3.</title>
        <authorList>
            <person name="Im W.T."/>
        </authorList>
    </citation>
    <scope>NUCLEOTIDE SEQUENCE [LARGE SCALE GENOMIC DNA]</scope>
    <source>
        <strain evidence="3">W1-2-3</strain>
    </source>
</reference>
<dbReference type="EMBL" id="CP039704">
    <property type="protein sequence ID" value="QCI79459.1"/>
    <property type="molecule type" value="Genomic_DNA"/>
</dbReference>
<gene>
    <name evidence="2" type="ORF">E6W36_07595</name>
</gene>
<proteinExistence type="predicted"/>
<keyword evidence="1" id="KW-1133">Transmembrane helix</keyword>
<protein>
    <submittedName>
        <fullName evidence="2">Uncharacterized protein</fullName>
    </submittedName>
</protein>
<evidence type="ECO:0000313" key="3">
    <source>
        <dbReference type="Proteomes" id="UP000298714"/>
    </source>
</evidence>